<proteinExistence type="predicted"/>
<dbReference type="Proteomes" id="UP000228949">
    <property type="component" value="Unassembled WGS sequence"/>
</dbReference>
<gene>
    <name evidence="7" type="ORF">COS61_02540</name>
</gene>
<name>A0A2M7B548_9BACT</name>
<dbReference type="NCBIfam" id="TIGR02532">
    <property type="entry name" value="IV_pilin_GFxxxE"/>
    <property type="match status" value="1"/>
</dbReference>
<dbReference type="PRINTS" id="PR00885">
    <property type="entry name" value="BCTERIALGSPH"/>
</dbReference>
<protein>
    <submittedName>
        <fullName evidence="7">Pilus assembly protein</fullName>
    </submittedName>
</protein>
<reference evidence="8" key="1">
    <citation type="submission" date="2017-09" db="EMBL/GenBank/DDBJ databases">
        <title>Depth-based differentiation of microbial function through sediment-hosted aquifers and enrichment of novel symbionts in the deep terrestrial subsurface.</title>
        <authorList>
            <person name="Probst A.J."/>
            <person name="Ladd B."/>
            <person name="Jarett J.K."/>
            <person name="Geller-Mcgrath D.E."/>
            <person name="Sieber C.M.K."/>
            <person name="Emerson J.B."/>
            <person name="Anantharaman K."/>
            <person name="Thomas B.C."/>
            <person name="Malmstrom R."/>
            <person name="Stieglmeier M."/>
            <person name="Klingl A."/>
            <person name="Woyke T."/>
            <person name="Ryan C.M."/>
            <person name="Banfield J.F."/>
        </authorList>
    </citation>
    <scope>NUCLEOTIDE SEQUENCE [LARGE SCALE GENOMIC DNA]</scope>
</reference>
<evidence type="ECO:0000256" key="2">
    <source>
        <dbReference type="ARBA" id="ARBA00022481"/>
    </source>
</evidence>
<dbReference type="GO" id="GO:0016020">
    <property type="term" value="C:membrane"/>
    <property type="evidence" value="ECO:0007669"/>
    <property type="project" value="UniProtKB-SubCell"/>
</dbReference>
<keyword evidence="3 6" id="KW-0812">Transmembrane</keyword>
<evidence type="ECO:0000256" key="5">
    <source>
        <dbReference type="ARBA" id="ARBA00023136"/>
    </source>
</evidence>
<dbReference type="AlphaFoldDB" id="A0A2M7B548"/>
<dbReference type="InterPro" id="IPR045584">
    <property type="entry name" value="Pilin-like"/>
</dbReference>
<evidence type="ECO:0000313" key="8">
    <source>
        <dbReference type="Proteomes" id="UP000228949"/>
    </source>
</evidence>
<evidence type="ECO:0000256" key="1">
    <source>
        <dbReference type="ARBA" id="ARBA00004167"/>
    </source>
</evidence>
<dbReference type="InterPro" id="IPR012902">
    <property type="entry name" value="N_methyl_site"/>
</dbReference>
<dbReference type="Gene3D" id="3.30.700.10">
    <property type="entry name" value="Glycoprotein, Type 4 Pilin"/>
    <property type="match status" value="1"/>
</dbReference>
<evidence type="ECO:0000256" key="3">
    <source>
        <dbReference type="ARBA" id="ARBA00022692"/>
    </source>
</evidence>
<dbReference type="GO" id="GO:0015627">
    <property type="term" value="C:type II protein secretion system complex"/>
    <property type="evidence" value="ECO:0007669"/>
    <property type="project" value="InterPro"/>
</dbReference>
<dbReference type="GO" id="GO:0015628">
    <property type="term" value="P:protein secretion by the type II secretion system"/>
    <property type="evidence" value="ECO:0007669"/>
    <property type="project" value="InterPro"/>
</dbReference>
<keyword evidence="2" id="KW-0488">Methylation</keyword>
<evidence type="ECO:0000313" key="7">
    <source>
        <dbReference type="EMBL" id="PIU98230.1"/>
    </source>
</evidence>
<sequence length="68" mass="7554">MNMLRNQRSFTLIELLVVIAILAILAVAVVLVLNPAEFVRQSRDSARLQDLSTLNKALVLYQVDGKTS</sequence>
<dbReference type="SUPFAM" id="SSF54523">
    <property type="entry name" value="Pili subunits"/>
    <property type="match status" value="1"/>
</dbReference>
<dbReference type="Pfam" id="PF07963">
    <property type="entry name" value="N_methyl"/>
    <property type="match status" value="1"/>
</dbReference>
<dbReference type="InterPro" id="IPR002416">
    <property type="entry name" value="T2SS_protein-GspH"/>
</dbReference>
<comment type="subcellular location">
    <subcellularLocation>
        <location evidence="1">Membrane</location>
        <topology evidence="1">Single-pass membrane protein</topology>
    </subcellularLocation>
</comment>
<dbReference type="EMBL" id="PEVJ01000063">
    <property type="protein sequence ID" value="PIU98230.1"/>
    <property type="molecule type" value="Genomic_DNA"/>
</dbReference>
<keyword evidence="4 6" id="KW-1133">Transmembrane helix</keyword>
<accession>A0A2M7B548</accession>
<organism evidence="7 8">
    <name type="scientific">Candidatus Wolfebacteria bacterium CG03_land_8_20_14_0_80_40_12</name>
    <dbReference type="NCBI Taxonomy" id="1975069"/>
    <lineage>
        <taxon>Bacteria</taxon>
        <taxon>Candidatus Wolfeibacteriota</taxon>
    </lineage>
</organism>
<evidence type="ECO:0000256" key="4">
    <source>
        <dbReference type="ARBA" id="ARBA00022989"/>
    </source>
</evidence>
<feature type="transmembrane region" description="Helical" evidence="6">
    <location>
        <begin position="12"/>
        <end position="33"/>
    </location>
</feature>
<comment type="caution">
    <text evidence="7">The sequence shown here is derived from an EMBL/GenBank/DDBJ whole genome shotgun (WGS) entry which is preliminary data.</text>
</comment>
<keyword evidence="5 6" id="KW-0472">Membrane</keyword>
<evidence type="ECO:0000256" key="6">
    <source>
        <dbReference type="SAM" id="Phobius"/>
    </source>
</evidence>